<evidence type="ECO:0000313" key="2">
    <source>
        <dbReference type="EMBL" id="MBB5480055.1"/>
    </source>
</evidence>
<organism evidence="2 3">
    <name type="scientific">Micromonospora parathelypteridis</name>
    <dbReference type="NCBI Taxonomy" id="1839617"/>
    <lineage>
        <taxon>Bacteria</taxon>
        <taxon>Bacillati</taxon>
        <taxon>Actinomycetota</taxon>
        <taxon>Actinomycetes</taxon>
        <taxon>Micromonosporales</taxon>
        <taxon>Micromonosporaceae</taxon>
        <taxon>Micromonospora</taxon>
    </lineage>
</organism>
<sequence length="134" mass="14315">MIGADRRRISVAAGATLLCNLVIGVLAVVPLGMVVSLLTHWLEGPYALGTNHTYAKIAGRYPPFEVDTDEAAPVGMLVVVALVILGTAFLGVNALLVRRTRKAVPAYVAWLAAAVVAWLPGLYFIANWWFDSAP</sequence>
<feature type="transmembrane region" description="Helical" evidence="1">
    <location>
        <begin position="12"/>
        <end position="38"/>
    </location>
</feature>
<feature type="transmembrane region" description="Helical" evidence="1">
    <location>
        <begin position="108"/>
        <end position="130"/>
    </location>
</feature>
<keyword evidence="3" id="KW-1185">Reference proteome</keyword>
<accession>A0A840VTL9</accession>
<dbReference type="Proteomes" id="UP000586947">
    <property type="component" value="Unassembled WGS sequence"/>
</dbReference>
<reference evidence="2 3" key="1">
    <citation type="submission" date="2020-08" db="EMBL/GenBank/DDBJ databases">
        <title>Sequencing the genomes of 1000 actinobacteria strains.</title>
        <authorList>
            <person name="Klenk H.-P."/>
        </authorList>
    </citation>
    <scope>NUCLEOTIDE SEQUENCE [LARGE SCALE GENOMIC DNA]</scope>
    <source>
        <strain evidence="2 3">DSM 103125</strain>
    </source>
</reference>
<proteinExistence type="predicted"/>
<dbReference type="RefSeq" id="WP_184183443.1">
    <property type="nucleotide sequence ID" value="NZ_BMNF01000005.1"/>
</dbReference>
<name>A0A840VTL9_9ACTN</name>
<keyword evidence="1" id="KW-0472">Membrane</keyword>
<feature type="transmembrane region" description="Helical" evidence="1">
    <location>
        <begin position="71"/>
        <end position="96"/>
    </location>
</feature>
<evidence type="ECO:0000313" key="3">
    <source>
        <dbReference type="Proteomes" id="UP000586947"/>
    </source>
</evidence>
<keyword evidence="1" id="KW-0812">Transmembrane</keyword>
<dbReference type="EMBL" id="JACHDP010000001">
    <property type="protein sequence ID" value="MBB5480055.1"/>
    <property type="molecule type" value="Genomic_DNA"/>
</dbReference>
<gene>
    <name evidence="2" type="ORF">HNR20_004560</name>
</gene>
<evidence type="ECO:0000256" key="1">
    <source>
        <dbReference type="SAM" id="Phobius"/>
    </source>
</evidence>
<keyword evidence="1" id="KW-1133">Transmembrane helix</keyword>
<protein>
    <submittedName>
        <fullName evidence="2">Uncharacterized protein</fullName>
    </submittedName>
</protein>
<comment type="caution">
    <text evidence="2">The sequence shown here is derived from an EMBL/GenBank/DDBJ whole genome shotgun (WGS) entry which is preliminary data.</text>
</comment>
<dbReference type="AlphaFoldDB" id="A0A840VTL9"/>